<evidence type="ECO:0000256" key="3">
    <source>
        <dbReference type="ARBA" id="ARBA00023242"/>
    </source>
</evidence>
<dbReference type="AlphaFoldDB" id="A0A0G2HD51"/>
<feature type="region of interest" description="Disordered" evidence="4">
    <location>
        <begin position="228"/>
        <end position="247"/>
    </location>
</feature>
<proteinExistence type="predicted"/>
<evidence type="ECO:0000256" key="2">
    <source>
        <dbReference type="ARBA" id="ARBA00023163"/>
    </source>
</evidence>
<keyword evidence="2" id="KW-0804">Transcription</keyword>
<keyword evidence="6" id="KW-1185">Reference proteome</keyword>
<feature type="region of interest" description="Disordered" evidence="4">
    <location>
        <begin position="435"/>
        <end position="464"/>
    </location>
</feature>
<evidence type="ECO:0000256" key="4">
    <source>
        <dbReference type="SAM" id="MobiDB-lite"/>
    </source>
</evidence>
<reference evidence="5 6" key="1">
    <citation type="submission" date="2015-05" db="EMBL/GenBank/DDBJ databases">
        <title>Distinctive expansion of gene families associated with plant cell wall degradation and secondary metabolism in the genomes of grapevine trunk pathogens.</title>
        <authorList>
            <person name="Lawrence D.P."/>
            <person name="Travadon R."/>
            <person name="Rolshausen P.E."/>
            <person name="Baumgartner K."/>
        </authorList>
    </citation>
    <scope>NUCLEOTIDE SEQUENCE [LARGE SCALE GENOMIC DNA]</scope>
    <source>
        <strain evidence="5">UCRPC4</strain>
    </source>
</reference>
<dbReference type="InterPro" id="IPR001138">
    <property type="entry name" value="Zn2Cys6_DnaBD"/>
</dbReference>
<keyword evidence="1" id="KW-0805">Transcription regulation</keyword>
<evidence type="ECO:0000313" key="5">
    <source>
        <dbReference type="EMBL" id="KKY26450.1"/>
    </source>
</evidence>
<keyword evidence="3" id="KW-0539">Nucleus</keyword>
<name>A0A0G2HD51_PHACM</name>
<organism evidence="5 6">
    <name type="scientific">Phaeomoniella chlamydospora</name>
    <name type="common">Phaeoacremonium chlamydosporum</name>
    <dbReference type="NCBI Taxonomy" id="158046"/>
    <lineage>
        <taxon>Eukaryota</taxon>
        <taxon>Fungi</taxon>
        <taxon>Dikarya</taxon>
        <taxon>Ascomycota</taxon>
        <taxon>Pezizomycotina</taxon>
        <taxon>Eurotiomycetes</taxon>
        <taxon>Chaetothyriomycetidae</taxon>
        <taxon>Phaeomoniellales</taxon>
        <taxon>Phaeomoniellaceae</taxon>
        <taxon>Phaeomoniella</taxon>
    </lineage>
</organism>
<dbReference type="InterPro" id="IPR021833">
    <property type="entry name" value="DUF3425"/>
</dbReference>
<dbReference type="EMBL" id="LCWF01000035">
    <property type="protein sequence ID" value="KKY26450.1"/>
    <property type="molecule type" value="Genomic_DNA"/>
</dbReference>
<dbReference type="GO" id="GO:0000981">
    <property type="term" value="F:DNA-binding transcription factor activity, RNA polymerase II-specific"/>
    <property type="evidence" value="ECO:0007669"/>
    <property type="project" value="InterPro"/>
</dbReference>
<feature type="compositionally biased region" description="Low complexity" evidence="4">
    <location>
        <begin position="453"/>
        <end position="464"/>
    </location>
</feature>
<accession>A0A0G2HD51</accession>
<protein>
    <submittedName>
        <fullName evidence="5">Putative c6 transcription factor</fullName>
    </submittedName>
</protein>
<dbReference type="Pfam" id="PF11905">
    <property type="entry name" value="DUF3425"/>
    <property type="match status" value="1"/>
</dbReference>
<dbReference type="Proteomes" id="UP000053317">
    <property type="component" value="Unassembled WGS sequence"/>
</dbReference>
<sequence>MQASNRTGRISTACESCKRKKARCIIDANRDRRRKASTHRLEDELQQYKQVLKVTLETVERVNPAVHQSVLERLRADIDIAECLDTVFERSDSSPPSSEQKGDLKGSLVNIRPKTGESKDTAWPDFFQEANDRESRFEGFLNIILNAPIKEVEEILGQLRYLSNNPKFSPSSEMQVSTEPTHSTVNLQPIHETLLAEAVQHFMQDREVFARSQNRFQHHKNASPALLSALPHSRSPAPDPQLSSTGYANSQNPASLFRYDTDAGNAPEEGALWSQLSLWVRAATILPALFGTFARDLDDHVTITGVTQGWNVTRSQVTLDPQWEIISQWESEALSHGRQIDRLALVRLLRRGLKYYAAIDHDSEEVRNSIPEFLQPVNGQALIESSNIINFMPWPGVRIRMIEDQQNGNWTYGNEFWKNYLSSYRFDWNVSATTTTDGATSIPPPSDTDGDVSMSSTSSASAPFSPTAAYTFDSTKSMMAFTKEFDIKWNDLNCWTLKQEFLDRFPLLKGEARVF</sequence>
<gene>
    <name evidence="5" type="ORF">UCRPC4_g01469</name>
</gene>
<feature type="region of interest" description="Disordered" evidence="4">
    <location>
        <begin position="89"/>
        <end position="122"/>
    </location>
</feature>
<dbReference type="GO" id="GO:0008270">
    <property type="term" value="F:zinc ion binding"/>
    <property type="evidence" value="ECO:0007669"/>
    <property type="project" value="InterPro"/>
</dbReference>
<evidence type="ECO:0000313" key="6">
    <source>
        <dbReference type="Proteomes" id="UP000053317"/>
    </source>
</evidence>
<dbReference type="CDD" id="cd00067">
    <property type="entry name" value="GAL4"/>
    <property type="match status" value="1"/>
</dbReference>
<dbReference type="OrthoDB" id="4161589at2759"/>
<evidence type="ECO:0000256" key="1">
    <source>
        <dbReference type="ARBA" id="ARBA00023015"/>
    </source>
</evidence>
<reference evidence="5 6" key="2">
    <citation type="submission" date="2015-05" db="EMBL/GenBank/DDBJ databases">
        <authorList>
            <person name="Morales-Cruz A."/>
            <person name="Amrine K.C."/>
            <person name="Cantu D."/>
        </authorList>
    </citation>
    <scope>NUCLEOTIDE SEQUENCE [LARGE SCALE GENOMIC DNA]</scope>
    <source>
        <strain evidence="5">UCRPC4</strain>
    </source>
</reference>
<comment type="caution">
    <text evidence="5">The sequence shown here is derived from an EMBL/GenBank/DDBJ whole genome shotgun (WGS) entry which is preliminary data.</text>
</comment>